<evidence type="ECO:0000256" key="1">
    <source>
        <dbReference type="SAM" id="MobiDB-lite"/>
    </source>
</evidence>
<dbReference type="PANTHER" id="PTHR46211">
    <property type="entry name" value="GLYCEROPHOSPHORYL DIESTER PHOSPHODIESTERASE"/>
    <property type="match status" value="1"/>
</dbReference>
<dbReference type="GO" id="GO:0006629">
    <property type="term" value="P:lipid metabolic process"/>
    <property type="evidence" value="ECO:0007669"/>
    <property type="project" value="InterPro"/>
</dbReference>
<proteinExistence type="predicted"/>
<evidence type="ECO:0000313" key="4">
    <source>
        <dbReference type="Proteomes" id="UP000199233"/>
    </source>
</evidence>
<feature type="domain" description="GP-PDE" evidence="2">
    <location>
        <begin position="47"/>
        <end position="273"/>
    </location>
</feature>
<feature type="compositionally biased region" description="Basic residues" evidence="1">
    <location>
        <begin position="30"/>
        <end position="39"/>
    </location>
</feature>
<dbReference type="PANTHER" id="PTHR46211:SF1">
    <property type="entry name" value="GLYCEROPHOSPHODIESTER PHOSPHODIESTERASE, CYTOPLASMIC"/>
    <property type="match status" value="1"/>
</dbReference>
<dbReference type="GO" id="GO:0008081">
    <property type="term" value="F:phosphoric diester hydrolase activity"/>
    <property type="evidence" value="ECO:0007669"/>
    <property type="project" value="InterPro"/>
</dbReference>
<sequence length="273" mass="29855">MNHNSRPTPEPAAARPTARSVGADEQTRPRPARTPRKKNGGAMLRPLTVIGHRGARGHAPENSLLALDTGIRLGAQYLEFDVQLAAGELWLLHDLTVDRTTRSKGLLSTMSAARIRALRDKSGEPLPTLREALDLIENRAGVNIELKSWGGCAAAVAEVLREYINEGWPAERFQVSSFHHPELWEFHQLMPEVPIGMLVCGVPLSWAGEAAELGASVLSVSAEFVDAQLIADAHARGLQLWVYTVNDRKQLRALRALGVDGVFSDYPERALKA</sequence>
<evidence type="ECO:0000259" key="2">
    <source>
        <dbReference type="PROSITE" id="PS51704"/>
    </source>
</evidence>
<evidence type="ECO:0000313" key="3">
    <source>
        <dbReference type="EMBL" id="SER16809.1"/>
    </source>
</evidence>
<dbReference type="PROSITE" id="PS51704">
    <property type="entry name" value="GP_PDE"/>
    <property type="match status" value="1"/>
</dbReference>
<accession>A0A1H9LZR0</accession>
<protein>
    <submittedName>
        <fullName evidence="3">Glycerophosphoryl diester phosphodiesterase</fullName>
    </submittedName>
</protein>
<organism evidence="3 4">
    <name type="scientific">Solimonas aquatica</name>
    <dbReference type="NCBI Taxonomy" id="489703"/>
    <lineage>
        <taxon>Bacteria</taxon>
        <taxon>Pseudomonadati</taxon>
        <taxon>Pseudomonadota</taxon>
        <taxon>Gammaproteobacteria</taxon>
        <taxon>Nevskiales</taxon>
        <taxon>Nevskiaceae</taxon>
        <taxon>Solimonas</taxon>
    </lineage>
</organism>
<keyword evidence="4" id="KW-1185">Reference proteome</keyword>
<dbReference type="EMBL" id="FOFS01000018">
    <property type="protein sequence ID" value="SER16809.1"/>
    <property type="molecule type" value="Genomic_DNA"/>
</dbReference>
<dbReference type="Pfam" id="PF03009">
    <property type="entry name" value="GDPD"/>
    <property type="match status" value="1"/>
</dbReference>
<feature type="region of interest" description="Disordered" evidence="1">
    <location>
        <begin position="1"/>
        <end position="43"/>
    </location>
</feature>
<dbReference type="InterPro" id="IPR017946">
    <property type="entry name" value="PLC-like_Pdiesterase_TIM-brl"/>
</dbReference>
<dbReference type="OrthoDB" id="9795622at2"/>
<dbReference type="SUPFAM" id="SSF51695">
    <property type="entry name" value="PLC-like phosphodiesterases"/>
    <property type="match status" value="1"/>
</dbReference>
<gene>
    <name evidence="3" type="ORF">SAMN04488038_1189</name>
</gene>
<dbReference type="Gene3D" id="3.20.20.190">
    <property type="entry name" value="Phosphatidylinositol (PI) phosphodiesterase"/>
    <property type="match status" value="1"/>
</dbReference>
<dbReference type="Proteomes" id="UP000199233">
    <property type="component" value="Unassembled WGS sequence"/>
</dbReference>
<reference evidence="3 4" key="1">
    <citation type="submission" date="2016-10" db="EMBL/GenBank/DDBJ databases">
        <authorList>
            <person name="de Groot N.N."/>
        </authorList>
    </citation>
    <scope>NUCLEOTIDE SEQUENCE [LARGE SCALE GENOMIC DNA]</scope>
    <source>
        <strain evidence="3 4">DSM 25927</strain>
    </source>
</reference>
<dbReference type="STRING" id="489703.SAMN04488038_1189"/>
<dbReference type="InterPro" id="IPR030395">
    <property type="entry name" value="GP_PDE_dom"/>
</dbReference>
<name>A0A1H9LZR0_9GAMM</name>
<dbReference type="AlphaFoldDB" id="A0A1H9LZR0"/>